<evidence type="ECO:0000256" key="3">
    <source>
        <dbReference type="ARBA" id="ARBA00022801"/>
    </source>
</evidence>
<evidence type="ECO:0000259" key="5">
    <source>
        <dbReference type="PROSITE" id="PS51935"/>
    </source>
</evidence>
<keyword evidence="3" id="KW-0378">Hydrolase</keyword>
<keyword evidence="2" id="KW-0645">Protease</keyword>
<evidence type="ECO:0000256" key="4">
    <source>
        <dbReference type="ARBA" id="ARBA00022807"/>
    </source>
</evidence>
<accession>A0A368SZC8</accession>
<comment type="similarity">
    <text evidence="1">Belongs to the peptidase C40 family.</text>
</comment>
<protein>
    <recommendedName>
        <fullName evidence="5">NlpC/P60 domain-containing protein</fullName>
    </recommendedName>
</protein>
<dbReference type="InterPro" id="IPR051202">
    <property type="entry name" value="Peptidase_C40"/>
</dbReference>
<dbReference type="Gene3D" id="3.90.1720.10">
    <property type="entry name" value="endopeptidase domain like (from Nostoc punctiforme)"/>
    <property type="match status" value="1"/>
</dbReference>
<dbReference type="Proteomes" id="UP000253318">
    <property type="component" value="Unassembled WGS sequence"/>
</dbReference>
<sequence>MQRWAPAPIVAVRHAISQVGKPYRYGGSGPESFDCSGLVQWAYGRVGVVTGRTTYDQYRRGVAVPRAELRRGDLVFFYRGPGHVGLYMGRGRMVHAPSSGKKVQVVEMSAYYDRHYVGARRIT</sequence>
<comment type="caution">
    <text evidence="6">The sequence shown here is derived from an EMBL/GenBank/DDBJ whole genome shotgun (WGS) entry which is preliminary data.</text>
</comment>
<evidence type="ECO:0000313" key="6">
    <source>
        <dbReference type="EMBL" id="RCV50851.1"/>
    </source>
</evidence>
<organism evidence="6 7">
    <name type="scientific">Marinitenerispora sediminis</name>
    <dbReference type="NCBI Taxonomy" id="1931232"/>
    <lineage>
        <taxon>Bacteria</taxon>
        <taxon>Bacillati</taxon>
        <taxon>Actinomycetota</taxon>
        <taxon>Actinomycetes</taxon>
        <taxon>Streptosporangiales</taxon>
        <taxon>Nocardiopsidaceae</taxon>
        <taxon>Marinitenerispora</taxon>
    </lineage>
</organism>
<dbReference type="OrthoDB" id="5244330at2"/>
<evidence type="ECO:0000256" key="2">
    <source>
        <dbReference type="ARBA" id="ARBA00022670"/>
    </source>
</evidence>
<dbReference type="SUPFAM" id="SSF54001">
    <property type="entry name" value="Cysteine proteinases"/>
    <property type="match status" value="1"/>
</dbReference>
<proteinExistence type="inferred from homology"/>
<dbReference type="PANTHER" id="PTHR47053:SF1">
    <property type="entry name" value="MUREIN DD-ENDOPEPTIDASE MEPH-RELATED"/>
    <property type="match status" value="1"/>
</dbReference>
<reference evidence="6 7" key="1">
    <citation type="submission" date="2018-04" db="EMBL/GenBank/DDBJ databases">
        <title>Novel actinobacteria from marine sediment.</title>
        <authorList>
            <person name="Ng Z.Y."/>
            <person name="Tan G.Y.A."/>
        </authorList>
    </citation>
    <scope>NUCLEOTIDE SEQUENCE [LARGE SCALE GENOMIC DNA]</scope>
    <source>
        <strain evidence="6 7">TPS81</strain>
    </source>
</reference>
<dbReference type="PROSITE" id="PS51935">
    <property type="entry name" value="NLPC_P60"/>
    <property type="match status" value="1"/>
</dbReference>
<name>A0A368SZC8_9ACTN</name>
<dbReference type="GO" id="GO:0006508">
    <property type="term" value="P:proteolysis"/>
    <property type="evidence" value="ECO:0007669"/>
    <property type="project" value="UniProtKB-KW"/>
</dbReference>
<dbReference type="InterPro" id="IPR000064">
    <property type="entry name" value="NLP_P60_dom"/>
</dbReference>
<evidence type="ECO:0000313" key="7">
    <source>
        <dbReference type="Proteomes" id="UP000253318"/>
    </source>
</evidence>
<evidence type="ECO:0000256" key="1">
    <source>
        <dbReference type="ARBA" id="ARBA00007074"/>
    </source>
</evidence>
<keyword evidence="4" id="KW-0788">Thiol protease</keyword>
<dbReference type="PANTHER" id="PTHR47053">
    <property type="entry name" value="MUREIN DD-ENDOPEPTIDASE MEPH-RELATED"/>
    <property type="match status" value="1"/>
</dbReference>
<dbReference type="GO" id="GO:0008234">
    <property type="term" value="F:cysteine-type peptidase activity"/>
    <property type="evidence" value="ECO:0007669"/>
    <property type="project" value="UniProtKB-KW"/>
</dbReference>
<keyword evidence="7" id="KW-1185">Reference proteome</keyword>
<dbReference type="InterPro" id="IPR038765">
    <property type="entry name" value="Papain-like_cys_pep_sf"/>
</dbReference>
<dbReference type="EMBL" id="QEIN01000269">
    <property type="protein sequence ID" value="RCV50851.1"/>
    <property type="molecule type" value="Genomic_DNA"/>
</dbReference>
<feature type="domain" description="NlpC/P60" evidence="5">
    <location>
        <begin position="5"/>
        <end position="123"/>
    </location>
</feature>
<dbReference type="Pfam" id="PF00877">
    <property type="entry name" value="NLPC_P60"/>
    <property type="match status" value="1"/>
</dbReference>
<gene>
    <name evidence="6" type="ORF">DEF24_23790</name>
</gene>
<dbReference type="AlphaFoldDB" id="A0A368SZC8"/>